<dbReference type="GO" id="GO:0005524">
    <property type="term" value="F:ATP binding"/>
    <property type="evidence" value="ECO:0007669"/>
    <property type="project" value="UniProtKB-KW"/>
</dbReference>
<evidence type="ECO:0000256" key="1">
    <source>
        <dbReference type="ARBA" id="ARBA00022741"/>
    </source>
</evidence>
<dbReference type="SUPFAM" id="SSF53067">
    <property type="entry name" value="Actin-like ATPase domain"/>
    <property type="match status" value="2"/>
</dbReference>
<dbReference type="PROSITE" id="PS00297">
    <property type="entry name" value="HSP70_1"/>
    <property type="match status" value="1"/>
</dbReference>
<keyword evidence="1" id="KW-0547">Nucleotide-binding</keyword>
<feature type="non-terminal residue" evidence="3">
    <location>
        <position position="376"/>
    </location>
</feature>
<reference evidence="3" key="1">
    <citation type="journal article" date="2015" name="Nature">
        <title>Complex archaea that bridge the gap between prokaryotes and eukaryotes.</title>
        <authorList>
            <person name="Spang A."/>
            <person name="Saw J.H."/>
            <person name="Jorgensen S.L."/>
            <person name="Zaremba-Niedzwiedzka K."/>
            <person name="Martijn J."/>
            <person name="Lind A.E."/>
            <person name="van Eijk R."/>
            <person name="Schleper C."/>
            <person name="Guy L."/>
            <person name="Ettema T.J."/>
        </authorList>
    </citation>
    <scope>NUCLEOTIDE SEQUENCE</scope>
</reference>
<sequence length="376" mass="43159">MADTTREFYFGIDLGTTNSSIAWGSVGKNGIFKPRMVDMQLPMADGSWETKQLLPSFFYLPKDQNDHEVGYKAKQMLKTQPGRVIRSVKTKMGQDWKKTIDGKDFTPTDISAYILKQLLFGIKKTFRIPINDIVVTVPASFDSEMRSATIEAAKKAGIKVKNNNGNPRNILLDEPRACLYDFVNRQKQGEIPDHIIDFSTKKRILVYDLGGGTLDVSLHDVNFKSPEDSLVNIEDIAISRYTDIGGDNFDEKLTDYLFKRYCKENKLKLQDYSDIEIEYAKASLFYYVESFKRMITNDALRREEMFEDYELEDVHQSIMAGYLLEQHPLSIELSLKEYEEIMAEFLAKDVKYPILSNIGQRIGERNLISPILDVLN</sequence>
<dbReference type="GO" id="GO:0140662">
    <property type="term" value="F:ATP-dependent protein folding chaperone"/>
    <property type="evidence" value="ECO:0007669"/>
    <property type="project" value="InterPro"/>
</dbReference>
<dbReference type="Gene3D" id="3.90.640.10">
    <property type="entry name" value="Actin, Chain A, domain 4"/>
    <property type="match status" value="1"/>
</dbReference>
<keyword evidence="2" id="KW-0067">ATP-binding</keyword>
<dbReference type="Gene3D" id="3.30.420.40">
    <property type="match status" value="2"/>
</dbReference>
<evidence type="ECO:0000256" key="2">
    <source>
        <dbReference type="ARBA" id="ARBA00022840"/>
    </source>
</evidence>
<gene>
    <name evidence="3" type="ORF">LCGC14_2803530</name>
</gene>
<dbReference type="EMBL" id="LAZR01052682">
    <property type="protein sequence ID" value="KKK82425.1"/>
    <property type="molecule type" value="Genomic_DNA"/>
</dbReference>
<dbReference type="InterPro" id="IPR018181">
    <property type="entry name" value="Heat_shock_70_CS"/>
</dbReference>
<dbReference type="AlphaFoldDB" id="A0A0F8Z8X4"/>
<proteinExistence type="predicted"/>
<name>A0A0F8Z8X4_9ZZZZ</name>
<accession>A0A0F8Z8X4</accession>
<comment type="caution">
    <text evidence="3">The sequence shown here is derived from an EMBL/GenBank/DDBJ whole genome shotgun (WGS) entry which is preliminary data.</text>
</comment>
<dbReference type="PRINTS" id="PR00301">
    <property type="entry name" value="HEATSHOCK70"/>
</dbReference>
<dbReference type="PANTHER" id="PTHR42749">
    <property type="entry name" value="CELL SHAPE-DETERMINING PROTEIN MREB"/>
    <property type="match status" value="1"/>
</dbReference>
<organism evidence="3">
    <name type="scientific">marine sediment metagenome</name>
    <dbReference type="NCBI Taxonomy" id="412755"/>
    <lineage>
        <taxon>unclassified sequences</taxon>
        <taxon>metagenomes</taxon>
        <taxon>ecological metagenomes</taxon>
    </lineage>
</organism>
<protein>
    <submittedName>
        <fullName evidence="3">Uncharacterized protein</fullName>
    </submittedName>
</protein>
<dbReference type="PANTHER" id="PTHR42749:SF1">
    <property type="entry name" value="CELL SHAPE-DETERMINING PROTEIN MREB"/>
    <property type="match status" value="1"/>
</dbReference>
<evidence type="ECO:0000313" key="3">
    <source>
        <dbReference type="EMBL" id="KKK82425.1"/>
    </source>
</evidence>
<dbReference type="Pfam" id="PF00012">
    <property type="entry name" value="HSP70"/>
    <property type="match status" value="1"/>
</dbReference>
<dbReference type="InterPro" id="IPR043129">
    <property type="entry name" value="ATPase_NBD"/>
</dbReference>
<dbReference type="InterPro" id="IPR013126">
    <property type="entry name" value="Hsp_70_fam"/>
</dbReference>